<dbReference type="AlphaFoldDB" id="A0A427XL57"/>
<dbReference type="InterPro" id="IPR006680">
    <property type="entry name" value="Amidohydro-rel"/>
</dbReference>
<dbReference type="Pfam" id="PF01979">
    <property type="entry name" value="Amidohydro_1"/>
    <property type="match status" value="2"/>
</dbReference>
<dbReference type="InterPro" id="IPR011059">
    <property type="entry name" value="Metal-dep_hydrolase_composite"/>
</dbReference>
<evidence type="ECO:0000313" key="7">
    <source>
        <dbReference type="Proteomes" id="UP000279236"/>
    </source>
</evidence>
<dbReference type="PANTHER" id="PTHR11647">
    <property type="entry name" value="HYDRANTOINASE/DIHYDROPYRIMIDINASE FAMILY MEMBER"/>
    <property type="match status" value="1"/>
</dbReference>
<comment type="caution">
    <text evidence="6">The sequence shown here is derived from an EMBL/GenBank/DDBJ whole genome shotgun (WGS) entry which is preliminary data.</text>
</comment>
<sequence length="491" mass="54164">MSKFDLVITNGLVATASDIGRFDIGIKDGKISCLAPTFEPGDLEGVEVIDAEGAYVMPGGIDGHVHLSQDLNSGPNGVGGRCADDFETGSRSAAAGGTTTVVTFAPQTRAEEDRSLIACVERYAAKATATGSYVDYGFHVYIVRNDPEILRDELPILVNEWGVTSCKVFMTYEPIRLGDRALLDVMFAARKNKLTTLVHAENGDMIEWLTEKLEEKGMLAPWYHALSRPTIAASEATSRAISLAHLVQNPILFVHVGSSMAAEHIREAQSRGLPIYAETCPQYFNLTWDDLAVGITEHEASMEGEVWEQECHHQQEPHAHETCVEPAKLTSLLERKTGAFKYIPNGIPGVETRLPLLYTAGLLEGHITPQKFVEITSTNPAKIYGLYPRKGAIMPGSDADLVIWHPDKSFKSFKLQNDMLHHNVDYSPYEGQEFRNWPRYTILRGKAVFANGELVGECGYGQYLKRGPSVLPGYLPGQEKIVRHVAGWLYD</sequence>
<dbReference type="STRING" id="105984.A0A427XL57"/>
<reference evidence="6 7" key="1">
    <citation type="submission" date="2018-11" db="EMBL/GenBank/DDBJ databases">
        <title>Genome sequence of Apiotrichum porosum DSM 27194.</title>
        <authorList>
            <person name="Aliyu H."/>
            <person name="Gorte O."/>
            <person name="Ochsenreither K."/>
        </authorList>
    </citation>
    <scope>NUCLEOTIDE SEQUENCE [LARGE SCALE GENOMIC DNA]</scope>
    <source>
        <strain evidence="6 7">DSM 27194</strain>
    </source>
</reference>
<evidence type="ECO:0000256" key="2">
    <source>
        <dbReference type="ARBA" id="ARBA00008829"/>
    </source>
</evidence>
<dbReference type="OrthoDB" id="1924787at2759"/>
<dbReference type="SUPFAM" id="SSF51338">
    <property type="entry name" value="Composite domain of metallo-dependent hydrolases"/>
    <property type="match status" value="2"/>
</dbReference>
<evidence type="ECO:0000259" key="5">
    <source>
        <dbReference type="Pfam" id="PF01979"/>
    </source>
</evidence>
<dbReference type="EMBL" id="RSCE01000010">
    <property type="protein sequence ID" value="RSH79484.1"/>
    <property type="molecule type" value="Genomic_DNA"/>
</dbReference>
<dbReference type="GO" id="GO:0004157">
    <property type="term" value="F:dihydropyrimidinase activity"/>
    <property type="evidence" value="ECO:0007669"/>
    <property type="project" value="UniProtKB-EC"/>
</dbReference>
<gene>
    <name evidence="6" type="ORF">EHS24_001536</name>
</gene>
<evidence type="ECO:0000256" key="3">
    <source>
        <dbReference type="ARBA" id="ARBA00036696"/>
    </source>
</evidence>
<accession>A0A427XL57</accession>
<feature type="domain" description="Amidohydrolase-related" evidence="5">
    <location>
        <begin position="55"/>
        <end position="214"/>
    </location>
</feature>
<dbReference type="InterPro" id="IPR032466">
    <property type="entry name" value="Metal_Hydrolase"/>
</dbReference>
<comment type="similarity">
    <text evidence="2">Belongs to the metallo-dependent hydrolases superfamily. Hydantoinase/dihydropyrimidinase family.</text>
</comment>
<dbReference type="GeneID" id="39586079"/>
<dbReference type="SUPFAM" id="SSF51556">
    <property type="entry name" value="Metallo-dependent hydrolases"/>
    <property type="match status" value="1"/>
</dbReference>
<dbReference type="RefSeq" id="XP_028474631.1">
    <property type="nucleotide sequence ID" value="XM_028617324.1"/>
</dbReference>
<organism evidence="6 7">
    <name type="scientific">Apiotrichum porosum</name>
    <dbReference type="NCBI Taxonomy" id="105984"/>
    <lineage>
        <taxon>Eukaryota</taxon>
        <taxon>Fungi</taxon>
        <taxon>Dikarya</taxon>
        <taxon>Basidiomycota</taxon>
        <taxon>Agaricomycotina</taxon>
        <taxon>Tremellomycetes</taxon>
        <taxon>Trichosporonales</taxon>
        <taxon>Trichosporonaceae</taxon>
        <taxon>Apiotrichum</taxon>
    </lineage>
</organism>
<dbReference type="Gene3D" id="2.30.40.10">
    <property type="entry name" value="Urease, subunit C, domain 1"/>
    <property type="match status" value="1"/>
</dbReference>
<dbReference type="Proteomes" id="UP000279236">
    <property type="component" value="Unassembled WGS sequence"/>
</dbReference>
<dbReference type="PANTHER" id="PTHR11647:SF1">
    <property type="entry name" value="COLLAPSIN RESPONSE MEDIATOR PROTEIN"/>
    <property type="match status" value="1"/>
</dbReference>
<dbReference type="Gene3D" id="3.20.20.140">
    <property type="entry name" value="Metal-dependent hydrolases"/>
    <property type="match status" value="1"/>
</dbReference>
<keyword evidence="7" id="KW-1185">Reference proteome</keyword>
<proteinExistence type="inferred from homology"/>
<evidence type="ECO:0000256" key="4">
    <source>
        <dbReference type="ARBA" id="ARBA00039113"/>
    </source>
</evidence>
<comment type="catalytic activity">
    <reaction evidence="3">
        <text>5,6-dihydrouracil + H2O = 3-(carbamoylamino)propanoate + H(+)</text>
        <dbReference type="Rhea" id="RHEA:16121"/>
        <dbReference type="ChEBI" id="CHEBI:11892"/>
        <dbReference type="ChEBI" id="CHEBI:15377"/>
        <dbReference type="ChEBI" id="CHEBI:15378"/>
        <dbReference type="ChEBI" id="CHEBI:15901"/>
        <dbReference type="EC" id="3.5.2.2"/>
    </reaction>
</comment>
<evidence type="ECO:0000313" key="6">
    <source>
        <dbReference type="EMBL" id="RSH79484.1"/>
    </source>
</evidence>
<name>A0A427XL57_9TREE</name>
<feature type="domain" description="Amidohydrolase-related" evidence="5">
    <location>
        <begin position="364"/>
        <end position="448"/>
    </location>
</feature>
<dbReference type="InterPro" id="IPR050378">
    <property type="entry name" value="Metallo-dep_Hydrolases_sf"/>
</dbReference>
<evidence type="ECO:0000256" key="1">
    <source>
        <dbReference type="ARBA" id="ARBA00001947"/>
    </source>
</evidence>
<protein>
    <recommendedName>
        <fullName evidence="4">dihydropyrimidinase</fullName>
        <ecNumber evidence="4">3.5.2.2</ecNumber>
    </recommendedName>
</protein>
<comment type="cofactor">
    <cofactor evidence="1">
        <name>Zn(2+)</name>
        <dbReference type="ChEBI" id="CHEBI:29105"/>
    </cofactor>
</comment>
<dbReference type="FunFam" id="3.20.20.140:FF:000174">
    <property type="entry name" value="Dihydropyrimidinase-related protein 2"/>
    <property type="match status" value="1"/>
</dbReference>
<dbReference type="EC" id="3.5.2.2" evidence="4"/>